<feature type="region of interest" description="Disordered" evidence="2">
    <location>
        <begin position="1"/>
        <end position="21"/>
    </location>
</feature>
<sequence>MAPFRPRASSISSNSSAGAYGTDQSDQIMVVSCYSNFEKLAHGPRGTEASHCLYSYRFHPSDGSMMLLSIAGEANEVVNPAFSRFHPSLNVLYTCTEDIEENGQIICYQVSGDGKLTKIGQVDAGGTSTCYLTIDRDQKNLIAVNYWNSTLATVPISKETGNFIGEITSKYDPKGGKQMVAAGKKFGGVNHSNNDASTIEQRQADPHSHALVLDPYVGCMAFVPCLGKDLIREFFYDKVQGKIEHELNTLPSGLCTGMADGPRYLEFHPKYNTMYVVNELSSTVAVFSVNKDLIRAINTAATNGESLEKFKGLSTLTLIQSINTIPSAFPKKMNTCGRLCLHKSGRYVLVSNRGHQSIAILRVKEHGPTRGQLTTVAYHHTRGETPRHFKFDNSGQYLLVANQDTDNLSIFNFNQCSGEIKFTGNEYRVPSPNFVCCCPLLQEEDGLIPSEVSGISDSISEASEVSTDIKKQLEDNLTTALAEVERLRTQISILSTE</sequence>
<evidence type="ECO:0000256" key="2">
    <source>
        <dbReference type="SAM" id="MobiDB-lite"/>
    </source>
</evidence>
<evidence type="ECO:0000313" key="3">
    <source>
        <dbReference type="EMBL" id="CAE0459824.1"/>
    </source>
</evidence>
<accession>A0A6S8SF55</accession>
<organism evidence="4">
    <name type="scientific">Chaetoceros debilis</name>
    <dbReference type="NCBI Taxonomy" id="122233"/>
    <lineage>
        <taxon>Eukaryota</taxon>
        <taxon>Sar</taxon>
        <taxon>Stramenopiles</taxon>
        <taxon>Ochrophyta</taxon>
        <taxon>Bacillariophyta</taxon>
        <taxon>Coscinodiscophyceae</taxon>
        <taxon>Chaetocerotophycidae</taxon>
        <taxon>Chaetocerotales</taxon>
        <taxon>Chaetocerotaceae</taxon>
        <taxon>Chaetoceros</taxon>
    </lineage>
</organism>
<reference evidence="4" key="1">
    <citation type="submission" date="2021-01" db="EMBL/GenBank/DDBJ databases">
        <authorList>
            <person name="Corre E."/>
            <person name="Pelletier E."/>
            <person name="Niang G."/>
            <person name="Scheremetjew M."/>
            <person name="Finn R."/>
            <person name="Kale V."/>
            <person name="Holt S."/>
            <person name="Cochrane G."/>
            <person name="Meng A."/>
            <person name="Brown T."/>
            <person name="Cohen L."/>
        </authorList>
    </citation>
    <scope>NUCLEOTIDE SEQUENCE</scope>
    <source>
        <strain evidence="4">MM31A-1</strain>
    </source>
</reference>
<protein>
    <recommendedName>
        <fullName evidence="5">6-phosphogluconolactonase</fullName>
    </recommendedName>
</protein>
<dbReference type="AlphaFoldDB" id="A0A6S8SF55"/>
<dbReference type="InterPro" id="IPR050282">
    <property type="entry name" value="Cycloisomerase_2"/>
</dbReference>
<dbReference type="Pfam" id="PF10282">
    <property type="entry name" value="Lactonase"/>
    <property type="match status" value="1"/>
</dbReference>
<dbReference type="EMBL" id="HBIO01006386">
    <property type="protein sequence ID" value="CAE0459824.1"/>
    <property type="molecule type" value="Transcribed_RNA"/>
</dbReference>
<dbReference type="GO" id="GO:0017057">
    <property type="term" value="F:6-phosphogluconolactonase activity"/>
    <property type="evidence" value="ECO:0007669"/>
    <property type="project" value="TreeGrafter"/>
</dbReference>
<name>A0A6S8SF55_9STRA</name>
<evidence type="ECO:0000313" key="4">
    <source>
        <dbReference type="EMBL" id="CAE0459826.1"/>
    </source>
</evidence>
<dbReference type="PANTHER" id="PTHR30344:SF1">
    <property type="entry name" value="6-PHOSPHOGLUCONOLACTONASE"/>
    <property type="match status" value="1"/>
</dbReference>
<dbReference type="Gene3D" id="2.130.10.10">
    <property type="entry name" value="YVTN repeat-like/Quinoprotein amine dehydrogenase"/>
    <property type="match status" value="1"/>
</dbReference>
<dbReference type="PANTHER" id="PTHR30344">
    <property type="entry name" value="6-PHOSPHOGLUCONOLACTONASE-RELATED"/>
    <property type="match status" value="1"/>
</dbReference>
<evidence type="ECO:0008006" key="5">
    <source>
        <dbReference type="Google" id="ProtNLM"/>
    </source>
</evidence>
<comment type="similarity">
    <text evidence="1">Belongs to the cycloisomerase 2 family.</text>
</comment>
<dbReference type="InterPro" id="IPR019405">
    <property type="entry name" value="Lactonase_7-beta_prop"/>
</dbReference>
<dbReference type="InterPro" id="IPR011048">
    <property type="entry name" value="Haem_d1_sf"/>
</dbReference>
<dbReference type="EMBL" id="HBIO01006389">
    <property type="protein sequence ID" value="CAE0459826.1"/>
    <property type="molecule type" value="Transcribed_RNA"/>
</dbReference>
<proteinExistence type="inferred from homology"/>
<dbReference type="InterPro" id="IPR015943">
    <property type="entry name" value="WD40/YVTN_repeat-like_dom_sf"/>
</dbReference>
<gene>
    <name evidence="3" type="ORF">CDEB00056_LOCUS4665</name>
    <name evidence="4" type="ORF">CDEB00056_LOCUS4667</name>
</gene>
<dbReference type="SUPFAM" id="SSF51004">
    <property type="entry name" value="C-terminal (heme d1) domain of cytochrome cd1-nitrite reductase"/>
    <property type="match status" value="1"/>
</dbReference>
<evidence type="ECO:0000256" key="1">
    <source>
        <dbReference type="ARBA" id="ARBA00005564"/>
    </source>
</evidence>